<dbReference type="InterPro" id="IPR038590">
    <property type="entry name" value="YaeQ_sf"/>
</dbReference>
<proteinExistence type="predicted"/>
<dbReference type="InterPro" id="IPR011335">
    <property type="entry name" value="Restrct_endonuc-II-like"/>
</dbReference>
<dbReference type="EMBL" id="RBID01000013">
    <property type="protein sequence ID" value="RKQ60225.1"/>
    <property type="molecule type" value="Genomic_DNA"/>
</dbReference>
<sequence>MALKATIYKADLTISDMDRGYYDSHSLTIAQHPSETIERMMLRIAVFALHAGEYMAFTRGISDDDEPDLWHKNFSDEIEQWIELGEPDEKRLRKACGRAARVWLYTYGGRAADIWWQGMEGKVGRFDHLNIFSIAPETLAELAALCERSMQLNATVQDGTLWLSSEKGSVAVTPQRLYGSSER</sequence>
<name>A0A495BIQ9_VOGIN</name>
<comment type="caution">
    <text evidence="1">The sequence shown here is derived from an EMBL/GenBank/DDBJ whole genome shotgun (WGS) entry which is preliminary data.</text>
</comment>
<gene>
    <name evidence="1" type="ORF">C8E02_1569</name>
</gene>
<dbReference type="InterPro" id="IPR009822">
    <property type="entry name" value="YaeQ"/>
</dbReference>
<evidence type="ECO:0000313" key="2">
    <source>
        <dbReference type="Proteomes" id="UP000279384"/>
    </source>
</evidence>
<evidence type="ECO:0000313" key="1">
    <source>
        <dbReference type="EMBL" id="RKQ60225.1"/>
    </source>
</evidence>
<accession>A0A495BIQ9</accession>
<dbReference type="AlphaFoldDB" id="A0A495BIQ9"/>
<dbReference type="SUPFAM" id="SSF52980">
    <property type="entry name" value="Restriction endonuclease-like"/>
    <property type="match status" value="1"/>
</dbReference>
<dbReference type="RefSeq" id="WP_120810326.1">
    <property type="nucleotide sequence ID" value="NZ_RBID01000013.1"/>
</dbReference>
<protein>
    <submittedName>
        <fullName evidence="1">Uncharacterized protein YaeQ</fullName>
    </submittedName>
</protein>
<dbReference type="PANTHER" id="PTHR38784:SF1">
    <property type="entry name" value="SUCROSE PHOSPHORYLASE"/>
    <property type="match status" value="1"/>
</dbReference>
<dbReference type="PIRSF" id="PIRSF011484">
    <property type="entry name" value="YaeQ"/>
    <property type="match status" value="1"/>
</dbReference>
<reference evidence="1 2" key="1">
    <citation type="submission" date="2018-10" db="EMBL/GenBank/DDBJ databases">
        <title>Genomic Encyclopedia of Type Strains, Phase IV (KMG-IV): sequencing the most valuable type-strain genomes for metagenomic binning, comparative biology and taxonomic classification.</title>
        <authorList>
            <person name="Goeker M."/>
        </authorList>
    </citation>
    <scope>NUCLEOTIDE SEQUENCE [LARGE SCALE GENOMIC DNA]</scope>
    <source>
        <strain evidence="1 2">DSM 3303</strain>
    </source>
</reference>
<dbReference type="Proteomes" id="UP000279384">
    <property type="component" value="Unassembled WGS sequence"/>
</dbReference>
<organism evidence="1 2">
    <name type="scientific">Vogesella indigofera</name>
    <name type="common">Pseudomonas indigofera</name>
    <dbReference type="NCBI Taxonomy" id="45465"/>
    <lineage>
        <taxon>Bacteria</taxon>
        <taxon>Pseudomonadati</taxon>
        <taxon>Pseudomonadota</taxon>
        <taxon>Betaproteobacteria</taxon>
        <taxon>Neisseriales</taxon>
        <taxon>Chromobacteriaceae</taxon>
        <taxon>Vogesella</taxon>
    </lineage>
</organism>
<dbReference type="Pfam" id="PF07152">
    <property type="entry name" value="YaeQ"/>
    <property type="match status" value="1"/>
</dbReference>
<dbReference type="Gene3D" id="3.10.640.10">
    <property type="entry name" value="Restriction endonuclease-like alpha-beta roll domain"/>
    <property type="match status" value="1"/>
</dbReference>
<dbReference type="CDD" id="cd22368">
    <property type="entry name" value="YaeQ-like"/>
    <property type="match status" value="1"/>
</dbReference>
<dbReference type="PANTHER" id="PTHR38784">
    <property type="entry name" value="SUCROSE PHOSPHORYLASE"/>
    <property type="match status" value="1"/>
</dbReference>
<dbReference type="SMART" id="SM01322">
    <property type="entry name" value="YaeQ"/>
    <property type="match status" value="1"/>
</dbReference>